<feature type="transmembrane region" description="Helical" evidence="9">
    <location>
        <begin position="66"/>
        <end position="88"/>
    </location>
</feature>
<accession>A0A9D4BNH0</accession>
<dbReference type="InterPro" id="IPR022357">
    <property type="entry name" value="MIP_CS"/>
</dbReference>
<evidence type="ECO:0000256" key="6">
    <source>
        <dbReference type="ARBA" id="ARBA00022989"/>
    </source>
</evidence>
<evidence type="ECO:0000313" key="11">
    <source>
        <dbReference type="Proteomes" id="UP000828390"/>
    </source>
</evidence>
<dbReference type="InterPro" id="IPR034294">
    <property type="entry name" value="Aquaporin_transptr"/>
</dbReference>
<dbReference type="OrthoDB" id="3222at2759"/>
<dbReference type="PRINTS" id="PR00783">
    <property type="entry name" value="MINTRINSICP"/>
</dbReference>
<dbReference type="PANTHER" id="PTHR19139:SF199">
    <property type="entry name" value="MIP17260P"/>
    <property type="match status" value="1"/>
</dbReference>
<dbReference type="PANTHER" id="PTHR19139">
    <property type="entry name" value="AQUAPORIN TRANSPORTER"/>
    <property type="match status" value="1"/>
</dbReference>
<name>A0A9D4BNH0_DREPO</name>
<evidence type="ECO:0000256" key="1">
    <source>
        <dbReference type="ARBA" id="ARBA00004651"/>
    </source>
</evidence>
<sequence>MAITEQEGENYTLKGNKGLFQREVKDIQSLNFWRAFFAEFIGTFIACFYTISYGRHNPAVEQPTDLFVLAVGTAFIIAALINTLANVSGGHINPALSIGFLAAGQITVLRFIFYVLSQCSASVAAVLVLKTLTPLEKHGDIGLILPGNDVTSVQALIVEFLITFTLLFGTFAFIDENRTDGTSPAPLFVGFIVAANILCAGRISGGCMNPARNFGPAIVTGKMGQQWIYWTGDLLGAVAGTLTYTQVFSAKAIKGNSFALCRRPTVRERAETNTELEKMI</sequence>
<evidence type="ECO:0000256" key="2">
    <source>
        <dbReference type="ARBA" id="ARBA00006175"/>
    </source>
</evidence>
<evidence type="ECO:0000256" key="7">
    <source>
        <dbReference type="ARBA" id="ARBA00023136"/>
    </source>
</evidence>
<keyword evidence="3 8" id="KW-0813">Transport</keyword>
<dbReference type="SUPFAM" id="SSF81338">
    <property type="entry name" value="Aquaporin-like"/>
    <property type="match status" value="1"/>
</dbReference>
<keyword evidence="4" id="KW-1003">Cell membrane</keyword>
<protein>
    <recommendedName>
        <fullName evidence="12">Aquaporin</fullName>
    </recommendedName>
</protein>
<reference evidence="10" key="1">
    <citation type="journal article" date="2019" name="bioRxiv">
        <title>The Genome of the Zebra Mussel, Dreissena polymorpha: A Resource for Invasive Species Research.</title>
        <authorList>
            <person name="McCartney M.A."/>
            <person name="Auch B."/>
            <person name="Kono T."/>
            <person name="Mallez S."/>
            <person name="Zhang Y."/>
            <person name="Obille A."/>
            <person name="Becker A."/>
            <person name="Abrahante J.E."/>
            <person name="Garbe J."/>
            <person name="Badalamenti J.P."/>
            <person name="Herman A."/>
            <person name="Mangelson H."/>
            <person name="Liachko I."/>
            <person name="Sullivan S."/>
            <person name="Sone E.D."/>
            <person name="Koren S."/>
            <person name="Silverstein K.A.T."/>
            <person name="Beckman K.B."/>
            <person name="Gohl D.M."/>
        </authorList>
    </citation>
    <scope>NUCLEOTIDE SEQUENCE</scope>
    <source>
        <strain evidence="10">Duluth1</strain>
        <tissue evidence="10">Whole animal</tissue>
    </source>
</reference>
<evidence type="ECO:0000256" key="8">
    <source>
        <dbReference type="RuleBase" id="RU000477"/>
    </source>
</evidence>
<dbReference type="Proteomes" id="UP000828390">
    <property type="component" value="Unassembled WGS sequence"/>
</dbReference>
<evidence type="ECO:0008006" key="12">
    <source>
        <dbReference type="Google" id="ProtNLM"/>
    </source>
</evidence>
<feature type="transmembrane region" description="Helical" evidence="9">
    <location>
        <begin position="185"/>
        <end position="203"/>
    </location>
</feature>
<keyword evidence="6 9" id="KW-1133">Transmembrane helix</keyword>
<gene>
    <name evidence="10" type="ORF">DPMN_076571</name>
</gene>
<feature type="transmembrane region" description="Helical" evidence="9">
    <location>
        <begin position="150"/>
        <end position="173"/>
    </location>
</feature>
<comment type="subcellular location">
    <subcellularLocation>
        <location evidence="1">Cell membrane</location>
        <topology evidence="1">Multi-pass membrane protein</topology>
    </subcellularLocation>
</comment>
<dbReference type="Pfam" id="PF00230">
    <property type="entry name" value="MIP"/>
    <property type="match status" value="1"/>
</dbReference>
<comment type="caution">
    <text evidence="10">The sequence shown here is derived from an EMBL/GenBank/DDBJ whole genome shotgun (WGS) entry which is preliminary data.</text>
</comment>
<feature type="transmembrane region" description="Helical" evidence="9">
    <location>
        <begin position="32"/>
        <end position="54"/>
    </location>
</feature>
<keyword evidence="11" id="KW-1185">Reference proteome</keyword>
<reference evidence="10" key="2">
    <citation type="submission" date="2020-11" db="EMBL/GenBank/DDBJ databases">
        <authorList>
            <person name="McCartney M.A."/>
            <person name="Auch B."/>
            <person name="Kono T."/>
            <person name="Mallez S."/>
            <person name="Becker A."/>
            <person name="Gohl D.M."/>
            <person name="Silverstein K.A.T."/>
            <person name="Koren S."/>
            <person name="Bechman K.B."/>
            <person name="Herman A."/>
            <person name="Abrahante J.E."/>
            <person name="Garbe J."/>
        </authorList>
    </citation>
    <scope>NUCLEOTIDE SEQUENCE</scope>
    <source>
        <strain evidence="10">Duluth1</strain>
        <tissue evidence="10">Whole animal</tissue>
    </source>
</reference>
<evidence type="ECO:0000256" key="3">
    <source>
        <dbReference type="ARBA" id="ARBA00022448"/>
    </source>
</evidence>
<dbReference type="GO" id="GO:0005886">
    <property type="term" value="C:plasma membrane"/>
    <property type="evidence" value="ECO:0007669"/>
    <property type="project" value="UniProtKB-SubCell"/>
</dbReference>
<dbReference type="AlphaFoldDB" id="A0A9D4BNH0"/>
<evidence type="ECO:0000256" key="9">
    <source>
        <dbReference type="SAM" id="Phobius"/>
    </source>
</evidence>
<dbReference type="InterPro" id="IPR000425">
    <property type="entry name" value="MIP"/>
</dbReference>
<organism evidence="10 11">
    <name type="scientific">Dreissena polymorpha</name>
    <name type="common">Zebra mussel</name>
    <name type="synonym">Mytilus polymorpha</name>
    <dbReference type="NCBI Taxonomy" id="45954"/>
    <lineage>
        <taxon>Eukaryota</taxon>
        <taxon>Metazoa</taxon>
        <taxon>Spiralia</taxon>
        <taxon>Lophotrochozoa</taxon>
        <taxon>Mollusca</taxon>
        <taxon>Bivalvia</taxon>
        <taxon>Autobranchia</taxon>
        <taxon>Heteroconchia</taxon>
        <taxon>Euheterodonta</taxon>
        <taxon>Imparidentia</taxon>
        <taxon>Neoheterodontei</taxon>
        <taxon>Myida</taxon>
        <taxon>Dreissenoidea</taxon>
        <taxon>Dreissenidae</taxon>
        <taxon>Dreissena</taxon>
    </lineage>
</organism>
<dbReference type="Gene3D" id="1.20.1080.10">
    <property type="entry name" value="Glycerol uptake facilitator protein"/>
    <property type="match status" value="1"/>
</dbReference>
<evidence type="ECO:0000256" key="4">
    <source>
        <dbReference type="ARBA" id="ARBA00022475"/>
    </source>
</evidence>
<keyword evidence="7 9" id="KW-0472">Membrane</keyword>
<evidence type="ECO:0000313" key="10">
    <source>
        <dbReference type="EMBL" id="KAH3701583.1"/>
    </source>
</evidence>
<dbReference type="InterPro" id="IPR023271">
    <property type="entry name" value="Aquaporin-like"/>
</dbReference>
<comment type="similarity">
    <text evidence="2 8">Belongs to the MIP/aquaporin (TC 1.A.8) family.</text>
</comment>
<dbReference type="GO" id="GO:0015250">
    <property type="term" value="F:water channel activity"/>
    <property type="evidence" value="ECO:0007669"/>
    <property type="project" value="TreeGrafter"/>
</dbReference>
<dbReference type="EMBL" id="JAIWYP010000015">
    <property type="protein sequence ID" value="KAH3701583.1"/>
    <property type="molecule type" value="Genomic_DNA"/>
</dbReference>
<proteinExistence type="inferred from homology"/>
<evidence type="ECO:0000256" key="5">
    <source>
        <dbReference type="ARBA" id="ARBA00022692"/>
    </source>
</evidence>
<dbReference type="PROSITE" id="PS00221">
    <property type="entry name" value="MIP"/>
    <property type="match status" value="1"/>
</dbReference>
<keyword evidence="5 8" id="KW-0812">Transmembrane</keyword>